<evidence type="ECO:0000313" key="1">
    <source>
        <dbReference type="EMBL" id="KAJ3646488.1"/>
    </source>
</evidence>
<name>A0AA38HZP0_9CUCU</name>
<organism evidence="1 2">
    <name type="scientific">Zophobas morio</name>
    <dbReference type="NCBI Taxonomy" id="2755281"/>
    <lineage>
        <taxon>Eukaryota</taxon>
        <taxon>Metazoa</taxon>
        <taxon>Ecdysozoa</taxon>
        <taxon>Arthropoda</taxon>
        <taxon>Hexapoda</taxon>
        <taxon>Insecta</taxon>
        <taxon>Pterygota</taxon>
        <taxon>Neoptera</taxon>
        <taxon>Endopterygota</taxon>
        <taxon>Coleoptera</taxon>
        <taxon>Polyphaga</taxon>
        <taxon>Cucujiformia</taxon>
        <taxon>Tenebrionidae</taxon>
        <taxon>Zophobas</taxon>
    </lineage>
</organism>
<accession>A0AA38HZP0</accession>
<protein>
    <submittedName>
        <fullName evidence="1">Uncharacterized protein</fullName>
    </submittedName>
</protein>
<keyword evidence="2" id="KW-1185">Reference proteome</keyword>
<gene>
    <name evidence="1" type="ORF">Zmor_024074</name>
</gene>
<comment type="caution">
    <text evidence="1">The sequence shown here is derived from an EMBL/GenBank/DDBJ whole genome shotgun (WGS) entry which is preliminary data.</text>
</comment>
<dbReference type="EMBL" id="JALNTZ010000007">
    <property type="protein sequence ID" value="KAJ3646488.1"/>
    <property type="molecule type" value="Genomic_DNA"/>
</dbReference>
<evidence type="ECO:0000313" key="2">
    <source>
        <dbReference type="Proteomes" id="UP001168821"/>
    </source>
</evidence>
<proteinExistence type="predicted"/>
<sequence length="103" mass="12011">MVFLKLYKTYVRPTLQSLSNSQSPIHHLFTLSSDQRNQGHRFKLAKDHFITTIRQFLLSRELPTTETRYTKKLLTVSQLRALKLDMMPTPVDCTIANMSITTR</sequence>
<dbReference type="Proteomes" id="UP001168821">
    <property type="component" value="Unassembled WGS sequence"/>
</dbReference>
<dbReference type="AlphaFoldDB" id="A0AA38HZP0"/>
<reference evidence="1" key="1">
    <citation type="journal article" date="2023" name="G3 (Bethesda)">
        <title>Whole genome assemblies of Zophobas morio and Tenebrio molitor.</title>
        <authorList>
            <person name="Kaur S."/>
            <person name="Stinson S.A."/>
            <person name="diCenzo G.C."/>
        </authorList>
    </citation>
    <scope>NUCLEOTIDE SEQUENCE</scope>
    <source>
        <strain evidence="1">QUZm001</strain>
    </source>
</reference>